<dbReference type="Proteomes" id="UP000823775">
    <property type="component" value="Unassembled WGS sequence"/>
</dbReference>
<feature type="region of interest" description="Disordered" evidence="1">
    <location>
        <begin position="120"/>
        <end position="213"/>
    </location>
</feature>
<organism evidence="2 3">
    <name type="scientific">Datura stramonium</name>
    <name type="common">Jimsonweed</name>
    <name type="synonym">Common thornapple</name>
    <dbReference type="NCBI Taxonomy" id="4076"/>
    <lineage>
        <taxon>Eukaryota</taxon>
        <taxon>Viridiplantae</taxon>
        <taxon>Streptophyta</taxon>
        <taxon>Embryophyta</taxon>
        <taxon>Tracheophyta</taxon>
        <taxon>Spermatophyta</taxon>
        <taxon>Magnoliopsida</taxon>
        <taxon>eudicotyledons</taxon>
        <taxon>Gunneridae</taxon>
        <taxon>Pentapetalae</taxon>
        <taxon>asterids</taxon>
        <taxon>lamiids</taxon>
        <taxon>Solanales</taxon>
        <taxon>Solanaceae</taxon>
        <taxon>Solanoideae</taxon>
        <taxon>Datureae</taxon>
        <taxon>Datura</taxon>
    </lineage>
</organism>
<reference evidence="2 3" key="1">
    <citation type="journal article" date="2021" name="BMC Genomics">
        <title>Datura genome reveals duplications of psychoactive alkaloid biosynthetic genes and high mutation rate following tissue culture.</title>
        <authorList>
            <person name="Rajewski A."/>
            <person name="Carter-House D."/>
            <person name="Stajich J."/>
            <person name="Litt A."/>
        </authorList>
    </citation>
    <scope>NUCLEOTIDE SEQUENCE [LARGE SCALE GENOMIC DNA]</scope>
    <source>
        <strain evidence="2">AR-01</strain>
    </source>
</reference>
<evidence type="ECO:0000313" key="2">
    <source>
        <dbReference type="EMBL" id="MCD9639918.1"/>
    </source>
</evidence>
<keyword evidence="3" id="KW-1185">Reference proteome</keyword>
<name>A0ABS8UYS9_DATST</name>
<gene>
    <name evidence="2" type="ORF">HAX54_024873</name>
</gene>
<accession>A0ABS8UYS9</accession>
<evidence type="ECO:0000313" key="3">
    <source>
        <dbReference type="Proteomes" id="UP000823775"/>
    </source>
</evidence>
<feature type="compositionally biased region" description="Polar residues" evidence="1">
    <location>
        <begin position="161"/>
        <end position="173"/>
    </location>
</feature>
<dbReference type="EMBL" id="JACEIK010003019">
    <property type="protein sequence ID" value="MCD9639918.1"/>
    <property type="molecule type" value="Genomic_DNA"/>
</dbReference>
<sequence length="213" mass="23710">MILFKDDNQLKDRQVFDVPSSLSSLYRLSYDILKGNSHLVVGVLFELSLFICDSGKSEYPSIMNEIFWHDGVNDDPSLNRQTIAVMTKMTARCPFDGSSYSPSSFRFGTNIHMSQVLKAPKLQTIRGGSQRRNARDGNPHQLWDEATDSENKVQDVGPEETTPSYLTRSNPQSDKGDKSSENGSSLDGFIFESDEESGSDATISPEEKTTHEG</sequence>
<proteinExistence type="predicted"/>
<comment type="caution">
    <text evidence="2">The sequence shown here is derived from an EMBL/GenBank/DDBJ whole genome shotgun (WGS) entry which is preliminary data.</text>
</comment>
<evidence type="ECO:0000256" key="1">
    <source>
        <dbReference type="SAM" id="MobiDB-lite"/>
    </source>
</evidence>
<protein>
    <submittedName>
        <fullName evidence="2">Uncharacterized protein</fullName>
    </submittedName>
</protein>